<dbReference type="SUPFAM" id="SSF52540">
    <property type="entry name" value="P-loop containing nucleoside triphosphate hydrolases"/>
    <property type="match status" value="1"/>
</dbReference>
<sequence length="1439" mass="158339">MNQIAKRAGWLCSFPSCRALTVGATEDGDGEINLGTAAHICAAAPGGPRYDEKMTPEQRSSAENGIWMCRDHGKAIDSDEKAFTVGLLREWKRQVQEDSWRRVLRNEAPPAPQSNDDLHARLRDAATADLSVFRNTAKWPSTSVPLTLEVEGLSEPVTTNAIARAVVSLDDLVLVAPPGMGKTTTLFQIAEAMLTDGGGIPLIVPLGDWATEETTVLGSILKRPALRDISEADFRAAASLPGMVLLLDGWNELDADARRRARIQVETLKAELPELGLIISTRRQALDVPFAGTRVDLLPLSEEQQMQIAVAMRGDAGAKIVDQAWRTSGVRDLVTIPLYLSALLLLPENASFPTTKEEVLRHFVAAHENDAGHAEALHAVARGFQGDFLGGLADFASHTANTAISDSNARSSISETGKLLVQNGQLTLNSQPDPGDVLDVLVNSHVLMRAGDTPGVSFQHQQLQEWYASHTVERRIISEVDDSKGREALKADIFNLPVWEEAILFAVERMARSGAPEKAACGKAILAAFEVDPILAAEMIYRATDDVWASVSTTIQEHIGRWHAPGKCDRAFRFMMNSGRPEFLDHIWPLITHENDQVSLKALRNCRRFRPSLLGQDAKKRIGALLSQVRAVLLHEMAFHGGMDGLDLAMAVAKNDSDPEVQASVVDALAFRRADRHIVELLQGAKDATFDLVARKNLFDEVNDEAVQQRITAARKRHEESGMSTYDRLHSIIFASDITDKSGELTAIITEMEIENRQDAAVRLIYEAWNRYPRAVADGLLARVRAGRTLFYGADDILARAGFALEDDDLLRFALAETGRLDNQAEAAASVLGPQSVGRMIDALLDAGTRLRDADGKYDKTAADRYHCIQSRIAHVPGVSLVAATWAHSAEADNEQIERLAELLSRHPDEADRGRPFDAESLTAIRALIEDWGNRVLSSSDAERRHIASVASLARRAPDVSLLPLLKRMLDENLRRYRAFREEAAAEGWRQGKAQNEASWPLTQEYMRAFMAIKSPETTALMCEYLADPHFGELAACVLADHWKAANEPPPNKRFFGGPDFSGVAEKRAVHAADPGATSDAAEAIFSVIETLIADGATDDQKRLAAELGIVAVRLPHGQRNATIEKLISLTPRRTRSKLLFNLILSGAEIDSKFIIDGVAETLEAAKTHPWMLMDNQDYELREWLRLSPFTNQPAVALDIVQNMPAAQQEPRFLEGMVDAFAASPSAGAEEALFDLAEQDQRFYENYQWRASALKLGTISSAQRLIELTAQGVFDAKSVDKWRWSRELGTLIERHPEVRRQVYDSLKSGVTSPALTLLAKAVAENPDDEGLLLLIDIEIKQKQPMLDWRSIEAVVTEHIPVENWCNAYNVVPVPAAELRQTLLARTTDGGPEDAAARCLTAIDLIRDERGVPMTEPRHPDLASGKPWPIMKPDPNATAD</sequence>
<dbReference type="RefSeq" id="WP_244022506.1">
    <property type="nucleotide sequence ID" value="NZ_JALHLF010000074.1"/>
</dbReference>
<reference evidence="3" key="1">
    <citation type="submission" date="2022-03" db="EMBL/GenBank/DDBJ databases">
        <title>Identification of a novel bacterium isolated from mangrove sediments.</title>
        <authorList>
            <person name="Pan X."/>
        </authorList>
    </citation>
    <scope>NUCLEOTIDE SEQUENCE</scope>
    <source>
        <strain evidence="3">B1949</strain>
    </source>
</reference>
<comment type="caution">
    <text evidence="3">The sequence shown here is derived from an EMBL/GenBank/DDBJ whole genome shotgun (WGS) entry which is preliminary data.</text>
</comment>
<name>A0ABT0BG68_9SPHN</name>
<dbReference type="EMBL" id="JALHLF010000074">
    <property type="protein sequence ID" value="MCJ2184060.1"/>
    <property type="molecule type" value="Genomic_DNA"/>
</dbReference>
<keyword evidence="4" id="KW-1185">Reference proteome</keyword>
<dbReference type="InterPro" id="IPR054732">
    <property type="entry name" value="NCAB2"/>
</dbReference>
<accession>A0ABT0BG68</accession>
<evidence type="ECO:0000256" key="1">
    <source>
        <dbReference type="SAM" id="MobiDB-lite"/>
    </source>
</evidence>
<feature type="region of interest" description="Disordered" evidence="1">
    <location>
        <begin position="1410"/>
        <end position="1439"/>
    </location>
</feature>
<dbReference type="InterPro" id="IPR027417">
    <property type="entry name" value="P-loop_NTPase"/>
</dbReference>
<feature type="compositionally biased region" description="Basic and acidic residues" evidence="1">
    <location>
        <begin position="1410"/>
        <end position="1420"/>
    </location>
</feature>
<gene>
    <name evidence="3" type="ORF">MTR62_15350</name>
</gene>
<dbReference type="Gene3D" id="3.40.50.300">
    <property type="entry name" value="P-loop containing nucleotide triphosphate hydrolases"/>
    <property type="match status" value="1"/>
</dbReference>
<dbReference type="Pfam" id="PF22726">
    <property type="entry name" value="NCAB2"/>
    <property type="match status" value="1"/>
</dbReference>
<evidence type="ECO:0000313" key="4">
    <source>
        <dbReference type="Proteomes" id="UP001162881"/>
    </source>
</evidence>
<dbReference type="Proteomes" id="UP001162881">
    <property type="component" value="Unassembled WGS sequence"/>
</dbReference>
<feature type="domain" description="NACHT C-terminal Alpha/Beta 2" evidence="2">
    <location>
        <begin position="1351"/>
        <end position="1428"/>
    </location>
</feature>
<organism evidence="3 4">
    <name type="scientific">Novosphingobium organovorum</name>
    <dbReference type="NCBI Taxonomy" id="2930092"/>
    <lineage>
        <taxon>Bacteria</taxon>
        <taxon>Pseudomonadati</taxon>
        <taxon>Pseudomonadota</taxon>
        <taxon>Alphaproteobacteria</taxon>
        <taxon>Sphingomonadales</taxon>
        <taxon>Sphingomonadaceae</taxon>
        <taxon>Novosphingobium</taxon>
    </lineage>
</organism>
<evidence type="ECO:0000259" key="2">
    <source>
        <dbReference type="Pfam" id="PF22726"/>
    </source>
</evidence>
<proteinExistence type="predicted"/>
<protein>
    <recommendedName>
        <fullName evidence="2">NACHT C-terminal Alpha/Beta 2 domain-containing protein</fullName>
    </recommendedName>
</protein>
<evidence type="ECO:0000313" key="3">
    <source>
        <dbReference type="EMBL" id="MCJ2184060.1"/>
    </source>
</evidence>